<evidence type="ECO:0000313" key="2">
    <source>
        <dbReference type="EMBL" id="CBI07715.1"/>
    </source>
</evidence>
<dbReference type="SUPFAM" id="SSF52799">
    <property type="entry name" value="(Phosphotyrosine protein) phosphatases II"/>
    <property type="match status" value="1"/>
</dbReference>
<proteinExistence type="predicted"/>
<comment type="caution">
    <text evidence="2">The sequence shown here is derived from an EMBL/GenBank/DDBJ whole genome shotgun (WGS) entry which is preliminary data.</text>
</comment>
<dbReference type="AlphaFoldDB" id="E6QKE8"/>
<dbReference type="InterPro" id="IPR016130">
    <property type="entry name" value="Tyr_Pase_AS"/>
</dbReference>
<gene>
    <name evidence="2" type="ORF">CARN6_1088</name>
</gene>
<evidence type="ECO:0000259" key="1">
    <source>
        <dbReference type="PROSITE" id="PS50056"/>
    </source>
</evidence>
<dbReference type="PROSITE" id="PS00383">
    <property type="entry name" value="TYR_PHOSPHATASE_1"/>
    <property type="match status" value="1"/>
</dbReference>
<name>E6QKE8_9ZZZZ</name>
<feature type="domain" description="Tyrosine specific protein phosphatases" evidence="1">
    <location>
        <begin position="92"/>
        <end position="130"/>
    </location>
</feature>
<reference evidence="2" key="1">
    <citation type="submission" date="2009-10" db="EMBL/GenBank/DDBJ databases">
        <title>Diversity of trophic interactions inside an arsenic-rich microbial ecosystem.</title>
        <authorList>
            <person name="Bertin P.N."/>
            <person name="Heinrich-Salmeron A."/>
            <person name="Pelletier E."/>
            <person name="Goulhen-Chollet F."/>
            <person name="Arsene-Ploetze F."/>
            <person name="Gallien S."/>
            <person name="Calteau A."/>
            <person name="Vallenet D."/>
            <person name="Casiot C."/>
            <person name="Chane-Woon-Ming B."/>
            <person name="Giloteaux L."/>
            <person name="Barakat M."/>
            <person name="Bonnefoy V."/>
            <person name="Bruneel O."/>
            <person name="Chandler M."/>
            <person name="Cleiss J."/>
            <person name="Duran R."/>
            <person name="Elbaz-Poulichet F."/>
            <person name="Fonknechten N."/>
            <person name="Lauga B."/>
            <person name="Mornico D."/>
            <person name="Ortet P."/>
            <person name="Schaeffer C."/>
            <person name="Siguier P."/>
            <person name="Alexander Thil Smith A."/>
            <person name="Van Dorsselaer A."/>
            <person name="Weissenbach J."/>
            <person name="Medigue C."/>
            <person name="Le Paslier D."/>
        </authorList>
    </citation>
    <scope>NUCLEOTIDE SEQUENCE</scope>
</reference>
<dbReference type="EMBL" id="CABQ01000126">
    <property type="protein sequence ID" value="CBI07715.1"/>
    <property type="molecule type" value="Genomic_DNA"/>
</dbReference>
<protein>
    <recommendedName>
        <fullName evidence="1">Tyrosine specific protein phosphatases domain-containing protein</fullName>
    </recommendedName>
</protein>
<dbReference type="Gene3D" id="3.90.190.10">
    <property type="entry name" value="Protein tyrosine phosphatase superfamily"/>
    <property type="match status" value="1"/>
</dbReference>
<dbReference type="InterPro" id="IPR000387">
    <property type="entry name" value="Tyr_Pase_dom"/>
</dbReference>
<accession>E6QKE8</accession>
<dbReference type="PROSITE" id="PS50056">
    <property type="entry name" value="TYR_PHOSPHATASE_2"/>
    <property type="match status" value="1"/>
</dbReference>
<organism evidence="2">
    <name type="scientific">mine drainage metagenome</name>
    <dbReference type="NCBI Taxonomy" id="410659"/>
    <lineage>
        <taxon>unclassified sequences</taxon>
        <taxon>metagenomes</taxon>
        <taxon>ecological metagenomes</taxon>
    </lineage>
</organism>
<dbReference type="InterPro" id="IPR029021">
    <property type="entry name" value="Prot-tyrosine_phosphatase-like"/>
</dbReference>
<sequence length="183" mass="20596">MTVPRPELRLSAGRNARMREVFPRVFVGDELCCRAGSVDCAVVHACKDPCHRRTVGYAGNLPRNHPEYLMREEDDDLWLNMIDPPLPLFQAQTFLRFLAFASTRYDRGSAVLIHCNQGESRSASLALLFMARHLRALPPDSFDVARSAYGALDADYRSSAGIERFLSEQWGTLCCPCARCQAR</sequence>